<name>A0A838A0I9_9PSEU</name>
<feature type="transmembrane region" description="Helical" evidence="1">
    <location>
        <begin position="68"/>
        <end position="89"/>
    </location>
</feature>
<dbReference type="EMBL" id="JACCKD010000003">
    <property type="protein sequence ID" value="MBA0126064.1"/>
    <property type="molecule type" value="Genomic_DNA"/>
</dbReference>
<dbReference type="Proteomes" id="UP000582974">
    <property type="component" value="Unassembled WGS sequence"/>
</dbReference>
<comment type="caution">
    <text evidence="2">The sequence shown here is derived from an EMBL/GenBank/DDBJ whole genome shotgun (WGS) entry which is preliminary data.</text>
</comment>
<sequence length="98" mass="10509">MSQDHPAEHPRFSDDLIGLDPDDQEARAFAEHLDKMERSGPGFTIEGSLQGVADFAESSTKLGGPRRYVVALVVTLILLGILAATWQFAGGLAAWLTG</sequence>
<keyword evidence="1" id="KW-0472">Membrane</keyword>
<organism evidence="2 3">
    <name type="scientific">Haloechinothrix aidingensis</name>
    <dbReference type="NCBI Taxonomy" id="2752311"/>
    <lineage>
        <taxon>Bacteria</taxon>
        <taxon>Bacillati</taxon>
        <taxon>Actinomycetota</taxon>
        <taxon>Actinomycetes</taxon>
        <taxon>Pseudonocardiales</taxon>
        <taxon>Pseudonocardiaceae</taxon>
        <taxon>Haloechinothrix</taxon>
    </lineage>
</organism>
<dbReference type="RefSeq" id="WP_180892861.1">
    <property type="nucleotide sequence ID" value="NZ_JACCKD010000003.1"/>
</dbReference>
<protein>
    <submittedName>
        <fullName evidence="2">Uncharacterized protein</fullName>
    </submittedName>
</protein>
<evidence type="ECO:0000256" key="1">
    <source>
        <dbReference type="SAM" id="Phobius"/>
    </source>
</evidence>
<evidence type="ECO:0000313" key="2">
    <source>
        <dbReference type="EMBL" id="MBA0126064.1"/>
    </source>
</evidence>
<keyword evidence="1" id="KW-0812">Transmembrane</keyword>
<reference evidence="2 3" key="1">
    <citation type="submission" date="2020-07" db="EMBL/GenBank/DDBJ databases">
        <title>Genome of Haloechinothrix sp.</title>
        <authorList>
            <person name="Tang S.-K."/>
            <person name="Yang L."/>
            <person name="Zhu W.-Y."/>
        </authorList>
    </citation>
    <scope>NUCLEOTIDE SEQUENCE [LARGE SCALE GENOMIC DNA]</scope>
    <source>
        <strain evidence="2 3">YIM 98757</strain>
    </source>
</reference>
<keyword evidence="1" id="KW-1133">Transmembrane helix</keyword>
<dbReference type="AlphaFoldDB" id="A0A838A0I9"/>
<accession>A0A838A0I9</accession>
<proteinExistence type="predicted"/>
<gene>
    <name evidence="2" type="ORF">H0B56_10985</name>
</gene>
<keyword evidence="3" id="KW-1185">Reference proteome</keyword>
<evidence type="ECO:0000313" key="3">
    <source>
        <dbReference type="Proteomes" id="UP000582974"/>
    </source>
</evidence>